<feature type="region of interest" description="Disordered" evidence="1">
    <location>
        <begin position="109"/>
        <end position="128"/>
    </location>
</feature>
<accession>A0A8H4VVC7</accession>
<reference evidence="2 3" key="1">
    <citation type="submission" date="2019-12" db="EMBL/GenBank/DDBJ databases">
        <authorList>
            <person name="Floudas D."/>
            <person name="Bentzer J."/>
            <person name="Ahren D."/>
            <person name="Johansson T."/>
            <person name="Persson P."/>
            <person name="Tunlid A."/>
        </authorList>
    </citation>
    <scope>NUCLEOTIDE SEQUENCE [LARGE SCALE GENOMIC DNA]</scope>
    <source>
        <strain evidence="2 3">CBS 102.39</strain>
    </source>
</reference>
<organism evidence="2 3">
    <name type="scientific">Agrocybe pediades</name>
    <dbReference type="NCBI Taxonomy" id="84607"/>
    <lineage>
        <taxon>Eukaryota</taxon>
        <taxon>Fungi</taxon>
        <taxon>Dikarya</taxon>
        <taxon>Basidiomycota</taxon>
        <taxon>Agaricomycotina</taxon>
        <taxon>Agaricomycetes</taxon>
        <taxon>Agaricomycetidae</taxon>
        <taxon>Agaricales</taxon>
        <taxon>Agaricineae</taxon>
        <taxon>Strophariaceae</taxon>
        <taxon>Agrocybe</taxon>
    </lineage>
</organism>
<dbReference type="AlphaFoldDB" id="A0A8H4VVC7"/>
<gene>
    <name evidence="2" type="ORF">D9613_000547</name>
</gene>
<dbReference type="Proteomes" id="UP000521872">
    <property type="component" value="Unassembled WGS sequence"/>
</dbReference>
<proteinExistence type="predicted"/>
<comment type="caution">
    <text evidence="2">The sequence shown here is derived from an EMBL/GenBank/DDBJ whole genome shotgun (WGS) entry which is preliminary data.</text>
</comment>
<evidence type="ECO:0000256" key="1">
    <source>
        <dbReference type="SAM" id="MobiDB-lite"/>
    </source>
</evidence>
<evidence type="ECO:0000313" key="2">
    <source>
        <dbReference type="EMBL" id="KAF4621329.1"/>
    </source>
</evidence>
<sequence>MVHQLFREALARRYEALKSQYPSEGRRRWCLRVLYESWPILAHQAATSAVTSSEGKAAFETDSDPMDAVLEDEEIGLIIRTDFTDDEAWNTFRQKVQTSQKEFLAELSGGNNQDQDQAGDAESSSVVQDATMDKAQTMPDANEESSDSSDELPDIVKILDPSDAGDRQKLSDISNIAALRLFNDVDIRPAPSLPAETKRISPQNPLIDLGGWQEIYTGKNIWIYDSASNKDECVRVVSQESNFYGTATGDNWRARGAHVCELQFNMTYQGLKIDFNGLDKWDYNQRLRNLQESTIL</sequence>
<protein>
    <submittedName>
        <fullName evidence="2">Uncharacterized protein</fullName>
    </submittedName>
</protein>
<dbReference type="EMBL" id="JAACJL010000015">
    <property type="protein sequence ID" value="KAF4621329.1"/>
    <property type="molecule type" value="Genomic_DNA"/>
</dbReference>
<name>A0A8H4VVC7_9AGAR</name>
<keyword evidence="3" id="KW-1185">Reference proteome</keyword>
<evidence type="ECO:0000313" key="3">
    <source>
        <dbReference type="Proteomes" id="UP000521872"/>
    </source>
</evidence>